<sequence>MKGVDDFTATQVDVQGDKDEKAKLAGEKPANSLPNNKDQKKIQKPTDSLPNNKSPEKIEKPADSLPNNKDQEKIEKPADSLPNSKEQKSRGKGQGTITVHESPHTAKEPEQEVFVPVVLPPKPLSKGAVDKRLRRIVAPRVDGSYIVPEDVVQKYRDRNTRKEETFVRKVKKIYQQIDEETFTTEYQFVSEDDMNALNWKKILGVKKYCESRPGFR</sequence>
<dbReference type="EMBL" id="LSRX01007412">
    <property type="protein sequence ID" value="OLP72235.1"/>
    <property type="molecule type" value="Genomic_DNA"/>
</dbReference>
<feature type="non-terminal residue" evidence="2">
    <location>
        <position position="216"/>
    </location>
</feature>
<evidence type="ECO:0000256" key="1">
    <source>
        <dbReference type="SAM" id="MobiDB-lite"/>
    </source>
</evidence>
<feature type="region of interest" description="Disordered" evidence="1">
    <location>
        <begin position="1"/>
        <end position="114"/>
    </location>
</feature>
<feature type="compositionally biased region" description="Basic and acidic residues" evidence="1">
    <location>
        <begin position="101"/>
        <end position="110"/>
    </location>
</feature>
<protein>
    <submittedName>
        <fullName evidence="2">Uncharacterized protein</fullName>
    </submittedName>
</protein>
<dbReference type="Proteomes" id="UP000186817">
    <property type="component" value="Unassembled WGS sequence"/>
</dbReference>
<evidence type="ECO:0000313" key="3">
    <source>
        <dbReference type="Proteomes" id="UP000186817"/>
    </source>
</evidence>
<dbReference type="OrthoDB" id="442936at2759"/>
<keyword evidence="3" id="KW-1185">Reference proteome</keyword>
<organism evidence="2 3">
    <name type="scientific">Symbiodinium microadriaticum</name>
    <name type="common">Dinoflagellate</name>
    <name type="synonym">Zooxanthella microadriatica</name>
    <dbReference type="NCBI Taxonomy" id="2951"/>
    <lineage>
        <taxon>Eukaryota</taxon>
        <taxon>Sar</taxon>
        <taxon>Alveolata</taxon>
        <taxon>Dinophyceae</taxon>
        <taxon>Suessiales</taxon>
        <taxon>Symbiodiniaceae</taxon>
        <taxon>Symbiodinium</taxon>
    </lineage>
</organism>
<comment type="caution">
    <text evidence="2">The sequence shown here is derived from an EMBL/GenBank/DDBJ whole genome shotgun (WGS) entry which is preliminary data.</text>
</comment>
<evidence type="ECO:0000313" key="2">
    <source>
        <dbReference type="EMBL" id="OLP72235.1"/>
    </source>
</evidence>
<name>A0A1Q9BQ35_SYMMI</name>
<gene>
    <name evidence="2" type="ORF">AK812_SmicGene48247</name>
</gene>
<proteinExistence type="predicted"/>
<feature type="compositionally biased region" description="Basic and acidic residues" evidence="1">
    <location>
        <begin position="69"/>
        <end position="78"/>
    </location>
</feature>
<reference evidence="2 3" key="1">
    <citation type="submission" date="2016-02" db="EMBL/GenBank/DDBJ databases">
        <title>Genome analysis of coral dinoflagellate symbionts highlights evolutionary adaptations to a symbiotic lifestyle.</title>
        <authorList>
            <person name="Aranda M."/>
            <person name="Li Y."/>
            <person name="Liew Y.J."/>
            <person name="Baumgarten S."/>
            <person name="Simakov O."/>
            <person name="Wilson M."/>
            <person name="Piel J."/>
            <person name="Ashoor H."/>
            <person name="Bougouffa S."/>
            <person name="Bajic V.B."/>
            <person name="Ryu T."/>
            <person name="Ravasi T."/>
            <person name="Bayer T."/>
            <person name="Micklem G."/>
            <person name="Kim H."/>
            <person name="Bhak J."/>
            <person name="Lajeunesse T.C."/>
            <person name="Voolstra C.R."/>
        </authorList>
    </citation>
    <scope>NUCLEOTIDE SEQUENCE [LARGE SCALE GENOMIC DNA]</scope>
    <source>
        <strain evidence="2 3">CCMP2467</strain>
    </source>
</reference>
<feature type="compositionally biased region" description="Basic and acidic residues" evidence="1">
    <location>
        <begin position="15"/>
        <end position="26"/>
    </location>
</feature>
<dbReference type="AlphaFoldDB" id="A0A1Q9BQ35"/>
<accession>A0A1Q9BQ35</accession>